<name>A0A1H4GYJ0_9GAMM</name>
<dbReference type="EMBL" id="FNQP01000056">
    <property type="protein sequence ID" value="SEB14645.1"/>
    <property type="molecule type" value="Genomic_DNA"/>
</dbReference>
<dbReference type="Pfam" id="PF17210">
    <property type="entry name" value="SdrD_B"/>
    <property type="match status" value="4"/>
</dbReference>
<dbReference type="AlphaFoldDB" id="A0A1H4GYJ0"/>
<keyword evidence="3" id="KW-0732">Signal</keyword>
<feature type="non-terminal residue" evidence="6">
    <location>
        <position position="698"/>
    </location>
</feature>
<dbReference type="InterPro" id="IPR033764">
    <property type="entry name" value="Sdr_B"/>
</dbReference>
<feature type="domain" description="SD-repeat containing protein B" evidence="5">
    <location>
        <begin position="236"/>
        <end position="332"/>
    </location>
</feature>
<gene>
    <name evidence="6" type="ORF">SAMN05660964_03815</name>
</gene>
<feature type="domain" description="SD-repeat containing protein B" evidence="5">
    <location>
        <begin position="395"/>
        <end position="516"/>
    </location>
</feature>
<evidence type="ECO:0000256" key="1">
    <source>
        <dbReference type="ARBA" id="ARBA00004613"/>
    </source>
</evidence>
<feature type="region of interest" description="Disordered" evidence="4">
    <location>
        <begin position="607"/>
        <end position="666"/>
    </location>
</feature>
<evidence type="ECO:0000313" key="6">
    <source>
        <dbReference type="EMBL" id="SEB14645.1"/>
    </source>
</evidence>
<accession>A0A1H4GYJ0</accession>
<keyword evidence="7" id="KW-1185">Reference proteome</keyword>
<dbReference type="Proteomes" id="UP000199397">
    <property type="component" value="Unassembled WGS sequence"/>
</dbReference>
<dbReference type="PANTHER" id="PTHR23303">
    <property type="entry name" value="CARBOXYPEPTIDASE REGULATORY REGION-CONTAINING"/>
    <property type="match status" value="1"/>
</dbReference>
<feature type="domain" description="SD-repeat containing protein B" evidence="5">
    <location>
        <begin position="525"/>
        <end position="611"/>
    </location>
</feature>
<dbReference type="RefSeq" id="WP_175518088.1">
    <property type="nucleotide sequence ID" value="NZ_FNQP01000056.1"/>
</dbReference>
<dbReference type="Gene3D" id="2.60.40.10">
    <property type="entry name" value="Immunoglobulins"/>
    <property type="match status" value="4"/>
</dbReference>
<evidence type="ECO:0000259" key="5">
    <source>
        <dbReference type="Pfam" id="PF17210"/>
    </source>
</evidence>
<evidence type="ECO:0000256" key="4">
    <source>
        <dbReference type="SAM" id="MobiDB-lite"/>
    </source>
</evidence>
<organism evidence="6 7">
    <name type="scientific">Thiothrix caldifontis</name>
    <dbReference type="NCBI Taxonomy" id="525918"/>
    <lineage>
        <taxon>Bacteria</taxon>
        <taxon>Pseudomonadati</taxon>
        <taxon>Pseudomonadota</taxon>
        <taxon>Gammaproteobacteria</taxon>
        <taxon>Thiotrichales</taxon>
        <taxon>Thiotrichaceae</taxon>
        <taxon>Thiothrix</taxon>
    </lineage>
</organism>
<feature type="non-terminal residue" evidence="6">
    <location>
        <position position="1"/>
    </location>
</feature>
<evidence type="ECO:0000313" key="7">
    <source>
        <dbReference type="Proteomes" id="UP000199397"/>
    </source>
</evidence>
<dbReference type="InterPro" id="IPR051417">
    <property type="entry name" value="SDr/BOS_complex"/>
</dbReference>
<protein>
    <submittedName>
        <fullName evidence="6">Cna protein B-type domain-containing protein</fullName>
    </submittedName>
</protein>
<comment type="subcellular location">
    <subcellularLocation>
        <location evidence="1">Secreted</location>
    </subcellularLocation>
</comment>
<dbReference type="PANTHER" id="PTHR23303:SF15">
    <property type="entry name" value="COLOSSIN-A"/>
    <property type="match status" value="1"/>
</dbReference>
<reference evidence="6 7" key="1">
    <citation type="submission" date="2016-10" db="EMBL/GenBank/DDBJ databases">
        <authorList>
            <person name="de Groot N.N."/>
        </authorList>
    </citation>
    <scope>NUCLEOTIDE SEQUENCE [LARGE SCALE GENOMIC DNA]</scope>
    <source>
        <strain evidence="6 7">DSM 21228</strain>
    </source>
</reference>
<dbReference type="GO" id="GO:0005576">
    <property type="term" value="C:extracellular region"/>
    <property type="evidence" value="ECO:0007669"/>
    <property type="project" value="UniProtKB-SubCell"/>
</dbReference>
<feature type="domain" description="SD-repeat containing protein B" evidence="5">
    <location>
        <begin position="106"/>
        <end position="227"/>
    </location>
</feature>
<dbReference type="InterPro" id="IPR013783">
    <property type="entry name" value="Ig-like_fold"/>
</dbReference>
<evidence type="ECO:0000256" key="2">
    <source>
        <dbReference type="ARBA" id="ARBA00022525"/>
    </source>
</evidence>
<evidence type="ECO:0000256" key="3">
    <source>
        <dbReference type="ARBA" id="ARBA00022729"/>
    </source>
</evidence>
<sequence length="698" mass="72016">NAGEYQVCVAATNFKGMGKLVGYTAGVNGKEADANTGGDSNDNGGELSVDGICSNFIVLNDQEPTSELPTALGTAGDDGMGTEDSRSNLTVDFAVLPPAVAPKAVSVGDRVWIDTNENGQQDAGETGLSGATVTLLDKSGNPVNDLDGKPVAAVTTAADGVYLFENLPEGEYLIRVEAPEGYIGTQGGADVDDDASNTDSNCQVVDGKTQTSPFNLTTDTLTADCGFYQPKAPVHSLGNRVWVDANNNGLADESELPASAGITLALKDAEGAVISSTTTDAEGRYLFSGLAAGNYQVCVVADNFATGSLLEGYTASTGGTVADANTDIDGDDNGTDDLAQGLCTNLVTLNDQEPTLEVTASGDDGNDGVGTEDQRSNLTIDFGIVPPVAPPKAVSVGDRVWLDTNENGQQDEGEAGLSGAVVTLLDKDGNPANDLDGKPVAAFTTVADGLYLFDNLLEGEYLIRVDAPEGYVATQGGADVDDDASNTDSNCQVVDGKTQTSAFNLTTDTLTVDCGFYLPKAPIHSVGNSVWVDANNNGLFDKGEQPVVDGVVMELLDKSGTVMAYTETKDGYYLFSGLAAGEYSVCVAHGNFDAGLLKGYTPSNTGDETDVNDGIDNGDNGDNDTQDGLCSNVIILDDKNPTGEQPTASGTAGDDGMGTDDNRSNLTVDFGVVPPVVEPPKVVSVGDTLWIDTNENGQ</sequence>
<dbReference type="SUPFAM" id="SSF117074">
    <property type="entry name" value="Hypothetical protein PA1324"/>
    <property type="match status" value="4"/>
</dbReference>
<proteinExistence type="predicted"/>
<dbReference type="STRING" id="525918.SAMN05660964_03815"/>
<keyword evidence="2" id="KW-0964">Secreted</keyword>